<sequence>MPTDISTSHVVNLENKRYLANLCQLSDITANDGEIFVTSLTGPCVKYFCNDSNILPNEYGCERDGKCFPLGDTYGVGCFRENILVAYILGCEFKSTCLSVNDTTSAGCQKYQCTKEGDSWTATYSLQVIEWGCAYQNRCVSEGESVPSGCNKFQCVRTVNNGETTLTMEFVQGGCERNGKCYPVGDSFTSGCIQRTCTLENGRIGYSLTSEGCMSRNSTCVNVGEILLDGCTSYLCVKIVDTTLTTYSLDIHEEKCEDLNHQCRTPGSFFPYEISGVLKPNCTCTVLPVSGIGYSCF</sequence>
<accession>A0A8S3Z4V4</accession>
<proteinExistence type="predicted"/>
<evidence type="ECO:0000313" key="2">
    <source>
        <dbReference type="Proteomes" id="UP000678393"/>
    </source>
</evidence>
<protein>
    <submittedName>
        <fullName evidence="1">Uncharacterized protein</fullName>
    </submittedName>
</protein>
<dbReference type="Proteomes" id="UP000678393">
    <property type="component" value="Unassembled WGS sequence"/>
</dbReference>
<dbReference type="EMBL" id="CAJHNH020001423">
    <property type="protein sequence ID" value="CAG5123015.1"/>
    <property type="molecule type" value="Genomic_DNA"/>
</dbReference>
<comment type="caution">
    <text evidence="1">The sequence shown here is derived from an EMBL/GenBank/DDBJ whole genome shotgun (WGS) entry which is preliminary data.</text>
</comment>
<gene>
    <name evidence="1" type="ORF">CUNI_LOCUS8573</name>
</gene>
<keyword evidence="2" id="KW-1185">Reference proteome</keyword>
<dbReference type="AlphaFoldDB" id="A0A8S3Z4V4"/>
<reference evidence="1" key="1">
    <citation type="submission" date="2021-04" db="EMBL/GenBank/DDBJ databases">
        <authorList>
            <consortium name="Molecular Ecology Group"/>
        </authorList>
    </citation>
    <scope>NUCLEOTIDE SEQUENCE</scope>
</reference>
<name>A0A8S3Z4V4_9EUPU</name>
<dbReference type="OrthoDB" id="6062428at2759"/>
<organism evidence="1 2">
    <name type="scientific">Candidula unifasciata</name>
    <dbReference type="NCBI Taxonomy" id="100452"/>
    <lineage>
        <taxon>Eukaryota</taxon>
        <taxon>Metazoa</taxon>
        <taxon>Spiralia</taxon>
        <taxon>Lophotrochozoa</taxon>
        <taxon>Mollusca</taxon>
        <taxon>Gastropoda</taxon>
        <taxon>Heterobranchia</taxon>
        <taxon>Euthyneura</taxon>
        <taxon>Panpulmonata</taxon>
        <taxon>Eupulmonata</taxon>
        <taxon>Stylommatophora</taxon>
        <taxon>Helicina</taxon>
        <taxon>Helicoidea</taxon>
        <taxon>Geomitridae</taxon>
        <taxon>Candidula</taxon>
    </lineage>
</organism>
<evidence type="ECO:0000313" key="1">
    <source>
        <dbReference type="EMBL" id="CAG5123015.1"/>
    </source>
</evidence>